<name>A0A3D9RVT0_9BACL</name>
<reference evidence="2 3" key="1">
    <citation type="submission" date="2018-08" db="EMBL/GenBank/DDBJ databases">
        <title>Genomic Encyclopedia of Type Strains, Phase III (KMG-III): the genomes of soil and plant-associated and newly described type strains.</title>
        <authorList>
            <person name="Whitman W."/>
        </authorList>
    </citation>
    <scope>NUCLEOTIDE SEQUENCE [LARGE SCALE GENOMIC DNA]</scope>
    <source>
        <strain evidence="2 3">CGMCC 1.10966</strain>
    </source>
</reference>
<proteinExistence type="predicted"/>
<sequence>MKIEFGPSGDERVVCKQFGPQFAILVRAGREDALAMRVLYQIYISRKEMADPADLADVLEEMEQEQERMEPPHLTDLLRGAKLE</sequence>
<dbReference type="Proteomes" id="UP000256304">
    <property type="component" value="Unassembled WGS sequence"/>
</dbReference>
<evidence type="ECO:0000313" key="2">
    <source>
        <dbReference type="EMBL" id="REE83957.1"/>
    </source>
</evidence>
<protein>
    <submittedName>
        <fullName evidence="2">Uncharacterized protein</fullName>
    </submittedName>
</protein>
<dbReference type="EMBL" id="QTTN01000016">
    <property type="protein sequence ID" value="REE83957.1"/>
    <property type="molecule type" value="Genomic_DNA"/>
</dbReference>
<keyword evidence="3" id="KW-1185">Reference proteome</keyword>
<comment type="caution">
    <text evidence="2">The sequence shown here is derived from an EMBL/GenBank/DDBJ whole genome shotgun (WGS) entry which is preliminary data.</text>
</comment>
<dbReference type="AlphaFoldDB" id="A0A3D9RVT0"/>
<evidence type="ECO:0000313" key="3">
    <source>
        <dbReference type="Proteomes" id="UP000256304"/>
    </source>
</evidence>
<evidence type="ECO:0000256" key="1">
    <source>
        <dbReference type="SAM" id="MobiDB-lite"/>
    </source>
</evidence>
<accession>A0A3D9RVT0</accession>
<organism evidence="2 3">
    <name type="scientific">Paenibacillus taihuensis</name>
    <dbReference type="NCBI Taxonomy" id="1156355"/>
    <lineage>
        <taxon>Bacteria</taxon>
        <taxon>Bacillati</taxon>
        <taxon>Bacillota</taxon>
        <taxon>Bacilli</taxon>
        <taxon>Bacillales</taxon>
        <taxon>Paenibacillaceae</taxon>
        <taxon>Paenibacillus</taxon>
    </lineage>
</organism>
<gene>
    <name evidence="2" type="ORF">A8990_116136</name>
</gene>
<feature type="region of interest" description="Disordered" evidence="1">
    <location>
        <begin position="63"/>
        <end position="84"/>
    </location>
</feature>